<dbReference type="PROSITE" id="PS51186">
    <property type="entry name" value="GNAT"/>
    <property type="match status" value="1"/>
</dbReference>
<dbReference type="InterPro" id="IPR038764">
    <property type="entry name" value="GNAT_N_AcTrfase_prd"/>
</dbReference>
<name>A0A1H3JFT8_9PSEU</name>
<dbReference type="GO" id="GO:0016747">
    <property type="term" value="F:acyltransferase activity, transferring groups other than amino-acyl groups"/>
    <property type="evidence" value="ECO:0007669"/>
    <property type="project" value="InterPro"/>
</dbReference>
<dbReference type="AlphaFoldDB" id="A0A1H3JFT8"/>
<dbReference type="InterPro" id="IPR016181">
    <property type="entry name" value="Acyl_CoA_acyltransferase"/>
</dbReference>
<dbReference type="RefSeq" id="WP_091292602.1">
    <property type="nucleotide sequence ID" value="NZ_FNON01000005.1"/>
</dbReference>
<dbReference type="PANTHER" id="PTHR41700:SF1">
    <property type="entry name" value="N-ACETYLTRANSFERASE DOMAIN-CONTAINING PROTEIN"/>
    <property type="match status" value="1"/>
</dbReference>
<proteinExistence type="predicted"/>
<evidence type="ECO:0000313" key="3">
    <source>
        <dbReference type="Proteomes" id="UP000199515"/>
    </source>
</evidence>
<keyword evidence="2" id="KW-0808">Transferase</keyword>
<evidence type="ECO:0000259" key="1">
    <source>
        <dbReference type="PROSITE" id="PS51186"/>
    </source>
</evidence>
<dbReference type="PANTHER" id="PTHR41700">
    <property type="entry name" value="GCN5-RELATED N-ACETYLTRANSFERASE"/>
    <property type="match status" value="1"/>
</dbReference>
<sequence length="262" mass="28195">MNAETVAQQAAASAGVQIRLVEDVDGIARVAGFFAQVWRTSEEPLPAETLRSLVHAGGSIIGAYADGRLAGAAVAVFEPPRERAVYSLLAGTSSSDRGVGFALKQAQRVWALREGAQVMSWTFDPLVGRNARFNMAKLGAVGTEYLVDFYGPMNDGLNAGDESDRVTARWDLSAAAPALEHDREGALSDLTAPDGKPLTAHRDDLLFCRVPADIVELRGRDPEAAIAWRKAVRDVFIGAFDRGYRVVGMSRDGWYTLRGADS</sequence>
<reference evidence="2 3" key="1">
    <citation type="submission" date="2016-10" db="EMBL/GenBank/DDBJ databases">
        <authorList>
            <person name="de Groot N.N."/>
        </authorList>
    </citation>
    <scope>NUCLEOTIDE SEQUENCE [LARGE SCALE GENOMIC DNA]</scope>
    <source>
        <strain evidence="2 3">CPCC 202699</strain>
    </source>
</reference>
<dbReference type="InterPro" id="IPR000182">
    <property type="entry name" value="GNAT_dom"/>
</dbReference>
<dbReference type="OrthoDB" id="9797990at2"/>
<accession>A0A1H3JFT8</accession>
<dbReference type="SUPFAM" id="SSF55729">
    <property type="entry name" value="Acyl-CoA N-acyltransferases (Nat)"/>
    <property type="match status" value="1"/>
</dbReference>
<gene>
    <name evidence="2" type="ORF">SAMN05421504_105391</name>
</gene>
<feature type="domain" description="N-acetyltransferase" evidence="1">
    <location>
        <begin position="16"/>
        <end position="158"/>
    </location>
</feature>
<evidence type="ECO:0000313" key="2">
    <source>
        <dbReference type="EMBL" id="SDY38806.1"/>
    </source>
</evidence>
<dbReference type="Proteomes" id="UP000199515">
    <property type="component" value="Unassembled WGS sequence"/>
</dbReference>
<protein>
    <submittedName>
        <fullName evidence="2">Predicted acetyltransferase, GNAT superfamily</fullName>
    </submittedName>
</protein>
<dbReference type="STRING" id="589385.SAMN05421504_105391"/>
<dbReference type="EMBL" id="FNON01000005">
    <property type="protein sequence ID" value="SDY38806.1"/>
    <property type="molecule type" value="Genomic_DNA"/>
</dbReference>
<organism evidence="2 3">
    <name type="scientific">Amycolatopsis xylanica</name>
    <dbReference type="NCBI Taxonomy" id="589385"/>
    <lineage>
        <taxon>Bacteria</taxon>
        <taxon>Bacillati</taxon>
        <taxon>Actinomycetota</taxon>
        <taxon>Actinomycetes</taxon>
        <taxon>Pseudonocardiales</taxon>
        <taxon>Pseudonocardiaceae</taxon>
        <taxon>Amycolatopsis</taxon>
    </lineage>
</organism>
<keyword evidence="3" id="KW-1185">Reference proteome</keyword>